<evidence type="ECO:0000259" key="1">
    <source>
        <dbReference type="Pfam" id="PF04466"/>
    </source>
</evidence>
<evidence type="ECO:0000259" key="2">
    <source>
        <dbReference type="Pfam" id="PF17288"/>
    </source>
</evidence>
<feature type="domain" description="Phage terminase large subunit C-terminal" evidence="2">
    <location>
        <begin position="262"/>
        <end position="403"/>
    </location>
</feature>
<dbReference type="Pfam" id="PF04466">
    <property type="entry name" value="Terminase_3"/>
    <property type="match status" value="1"/>
</dbReference>
<dbReference type="Pfam" id="PF17288">
    <property type="entry name" value="Terminase_3C"/>
    <property type="match status" value="1"/>
</dbReference>
<name>A0A2C6B0W2_FUSNP</name>
<reference evidence="3 4" key="1">
    <citation type="submission" date="2017-06" db="EMBL/GenBank/DDBJ databases">
        <title>Draft genome sequence of Fusobacterium nucleatum subsp. polymorphum KCOM 1002 (=ChDC F175).</title>
        <authorList>
            <person name="Kook J.-K."/>
            <person name="Park S.-N."/>
            <person name="Lim Y.K."/>
            <person name="Roh H."/>
        </authorList>
    </citation>
    <scope>NUCLEOTIDE SEQUENCE [LARGE SCALE GENOMIC DNA]</scope>
    <source>
        <strain evidence="4">KCOM 1002 (ChDC F175)</strain>
    </source>
</reference>
<dbReference type="EMBL" id="NIRJ01000001">
    <property type="protein sequence ID" value="PHH97511.1"/>
    <property type="molecule type" value="Genomic_DNA"/>
</dbReference>
<comment type="caution">
    <text evidence="3">The sequence shown here is derived from an EMBL/GenBank/DDBJ whole genome shotgun (WGS) entry which is preliminary data.</text>
</comment>
<dbReference type="Proteomes" id="UP000225199">
    <property type="component" value="Unassembled WGS sequence"/>
</dbReference>
<dbReference type="NCBIfam" id="TIGR01547">
    <property type="entry name" value="phage_term_2"/>
    <property type="match status" value="1"/>
</dbReference>
<dbReference type="Gene3D" id="3.40.50.300">
    <property type="entry name" value="P-loop containing nucleotide triphosphate hydrolases"/>
    <property type="match status" value="1"/>
</dbReference>
<dbReference type="InterPro" id="IPR006437">
    <property type="entry name" value="Phage_terminase_lsu"/>
</dbReference>
<evidence type="ECO:0000313" key="3">
    <source>
        <dbReference type="EMBL" id="PHH97511.1"/>
    </source>
</evidence>
<sequence>MKKISEIFLPQFYKLYRAWQQGNYTRYVCKGGRGSAKSTHIAEILVLSIMRDPVNAVVLRKVGETLKNSVYDQIKWAINELGVEEYFTFKVSPMEIIYTPRGNKFMFFGVDKPEKRKSFKTADYPTAYYWVEEAAEFTTEDEIDIVIKSILRGKLPTGLKYKGFLSYNPPERKHHWINKKYDIVDNNTSAYVHHSYYYNNPYLSEEFLIEAKEMKKNDPVRYRNVYLGEVIGSGIVPFPKLKIEKLTDSFIKTLDTFRNGIDWGYATDPVAFVRWGYDRTRQRIYAINEYYGVQISNKKLATAIKKMIPRNEIVTCDSAEPKSVAELRSYGIRAYSAKKGKGSVESGEKWLAENEIYIDPARTPNIAREFQVADYDIDRYGETIPRLVDKDNHTIDATRYAFESDLKKRRNSQDKKLIRPRGI</sequence>
<dbReference type="InterPro" id="IPR035413">
    <property type="entry name" value="Terminase_L_C"/>
</dbReference>
<organism evidence="3 4">
    <name type="scientific">Fusobacterium nucleatum subsp. polymorphum</name>
    <name type="common">Fusobacterium polymorphum</name>
    <dbReference type="NCBI Taxonomy" id="76857"/>
    <lineage>
        <taxon>Bacteria</taxon>
        <taxon>Fusobacteriati</taxon>
        <taxon>Fusobacteriota</taxon>
        <taxon>Fusobacteriia</taxon>
        <taxon>Fusobacteriales</taxon>
        <taxon>Fusobacteriaceae</taxon>
        <taxon>Fusobacterium</taxon>
    </lineage>
</organism>
<dbReference type="PANTHER" id="PTHR39184">
    <property type="match status" value="1"/>
</dbReference>
<dbReference type="AlphaFoldDB" id="A0A2C6B0W2"/>
<protein>
    <submittedName>
        <fullName evidence="3">Terminase</fullName>
    </submittedName>
</protein>
<dbReference type="PANTHER" id="PTHR39184:SF1">
    <property type="entry name" value="PBSX PHAGE TERMINASE LARGE SUBUNIT"/>
    <property type="match status" value="1"/>
</dbReference>
<dbReference type="InterPro" id="IPR027417">
    <property type="entry name" value="P-loop_NTPase"/>
</dbReference>
<accession>A0A2C6B0W2</accession>
<dbReference type="Gene3D" id="3.30.420.280">
    <property type="match status" value="1"/>
</dbReference>
<dbReference type="InterPro" id="IPR035412">
    <property type="entry name" value="Terminase_L_N"/>
</dbReference>
<dbReference type="InterPro" id="IPR052380">
    <property type="entry name" value="Viral_DNA_packaging_terminase"/>
</dbReference>
<proteinExistence type="predicted"/>
<evidence type="ECO:0000313" key="4">
    <source>
        <dbReference type="Proteomes" id="UP000225199"/>
    </source>
</evidence>
<feature type="domain" description="Phage terminase large subunit N-terminal" evidence="1">
    <location>
        <begin position="27"/>
        <end position="229"/>
    </location>
</feature>
<gene>
    <name evidence="3" type="ORF">CA840_09520</name>
</gene>